<evidence type="ECO:0000313" key="3">
    <source>
        <dbReference type="Proteomes" id="UP000501058"/>
    </source>
</evidence>
<dbReference type="RefSeq" id="WP_166231762.1">
    <property type="nucleotide sequence ID" value="NZ_CP049865.1"/>
</dbReference>
<sequence>MELQQYLRVALRYWRSIIAAFLIVVALAFGVTALQRPTYAAESSLFLTVDSGSTAGELSQGATYAERTVTSYIQVATTATVLEPVIAELGLGVTARELAAHLTVMSPASTQIITVTALDPDPARAAALSNAVTRSLLATVDRLSPVGAGDRRLVSATVIDEALPPTSPASPRP</sequence>
<feature type="transmembrane region" description="Helical" evidence="1">
    <location>
        <begin position="12"/>
        <end position="34"/>
    </location>
</feature>
<keyword evidence="3" id="KW-1185">Reference proteome</keyword>
<dbReference type="PANTHER" id="PTHR32309">
    <property type="entry name" value="TYROSINE-PROTEIN KINASE"/>
    <property type="match status" value="1"/>
</dbReference>
<dbReference type="Proteomes" id="UP000501058">
    <property type="component" value="Chromosome"/>
</dbReference>
<organism evidence="2 3">
    <name type="scientific">Propioniciclava coleopterorum</name>
    <dbReference type="NCBI Taxonomy" id="2714937"/>
    <lineage>
        <taxon>Bacteria</taxon>
        <taxon>Bacillati</taxon>
        <taxon>Actinomycetota</taxon>
        <taxon>Actinomycetes</taxon>
        <taxon>Propionibacteriales</taxon>
        <taxon>Propionibacteriaceae</taxon>
        <taxon>Propioniciclava</taxon>
    </lineage>
</organism>
<dbReference type="EMBL" id="CP049865">
    <property type="protein sequence ID" value="QIK71380.1"/>
    <property type="molecule type" value="Genomic_DNA"/>
</dbReference>
<keyword evidence="1" id="KW-1133">Transmembrane helix</keyword>
<dbReference type="AlphaFoldDB" id="A0A6G7Y3H3"/>
<dbReference type="KEGG" id="prv:G7070_02615"/>
<accession>A0A6G7Y3H3</accession>
<keyword evidence="1" id="KW-0472">Membrane</keyword>
<proteinExistence type="predicted"/>
<dbReference type="PANTHER" id="PTHR32309:SF31">
    <property type="entry name" value="CAPSULAR EXOPOLYSACCHARIDE FAMILY"/>
    <property type="match status" value="1"/>
</dbReference>
<evidence type="ECO:0008006" key="4">
    <source>
        <dbReference type="Google" id="ProtNLM"/>
    </source>
</evidence>
<protein>
    <recommendedName>
        <fullName evidence="4">Capsular polysaccharide biosynthesis protein</fullName>
    </recommendedName>
</protein>
<dbReference type="InterPro" id="IPR050445">
    <property type="entry name" value="Bact_polysacc_biosynth/exp"/>
</dbReference>
<gene>
    <name evidence="2" type="ORF">G7070_02615</name>
</gene>
<reference evidence="2 3" key="1">
    <citation type="submission" date="2020-03" db="EMBL/GenBank/DDBJ databases">
        <title>Propioniciclava sp. nov., isolated from Hydrophilus acuminatus.</title>
        <authorList>
            <person name="Hyun D.-W."/>
            <person name="Bae J.-W."/>
        </authorList>
    </citation>
    <scope>NUCLEOTIDE SEQUENCE [LARGE SCALE GENOMIC DNA]</scope>
    <source>
        <strain evidence="2 3">HDW11</strain>
    </source>
</reference>
<keyword evidence="1" id="KW-0812">Transmembrane</keyword>
<evidence type="ECO:0000313" key="2">
    <source>
        <dbReference type="EMBL" id="QIK71380.1"/>
    </source>
</evidence>
<name>A0A6G7Y3H3_9ACTN</name>
<evidence type="ECO:0000256" key="1">
    <source>
        <dbReference type="SAM" id="Phobius"/>
    </source>
</evidence>